<reference evidence="2" key="1">
    <citation type="submission" date="2022-11" db="EMBL/GenBank/DDBJ databases">
        <authorList>
            <person name="Kikuchi T."/>
        </authorList>
    </citation>
    <scope>NUCLEOTIDE SEQUENCE</scope>
    <source>
        <strain evidence="2">PS1010</strain>
    </source>
</reference>
<name>A0A9P1N262_9PELO</name>
<protein>
    <submittedName>
        <fullName evidence="2">Uncharacterized protein</fullName>
    </submittedName>
</protein>
<comment type="caution">
    <text evidence="2">The sequence shown here is derived from an EMBL/GenBank/DDBJ whole genome shotgun (WGS) entry which is preliminary data.</text>
</comment>
<accession>A0A9P1N262</accession>
<organism evidence="2 3">
    <name type="scientific">Caenorhabditis angaria</name>
    <dbReference type="NCBI Taxonomy" id="860376"/>
    <lineage>
        <taxon>Eukaryota</taxon>
        <taxon>Metazoa</taxon>
        <taxon>Ecdysozoa</taxon>
        <taxon>Nematoda</taxon>
        <taxon>Chromadorea</taxon>
        <taxon>Rhabditida</taxon>
        <taxon>Rhabditina</taxon>
        <taxon>Rhabditomorpha</taxon>
        <taxon>Rhabditoidea</taxon>
        <taxon>Rhabditidae</taxon>
        <taxon>Peloderinae</taxon>
        <taxon>Caenorhabditis</taxon>
    </lineage>
</organism>
<proteinExistence type="predicted"/>
<dbReference type="OrthoDB" id="5817392at2759"/>
<sequence length="184" mass="19657">MNIMIIIVVVFILETVNGCPPQPPGNCYSGTYTLAASSGGFQNQACGNVINREWCAVSYMPATQQANFGCANNFQQQIGGPICGDGPNFINQQGCSMVNTENGPCYFCCCKGGSCNDPRVFAREAAKLPINSGGQMIGGGGGYINQPSYPNSPLYSMPWYNSSNSLSPFLTLLILLFLGFRAVF</sequence>
<feature type="chain" id="PRO_5040366447" evidence="1">
    <location>
        <begin position="19"/>
        <end position="184"/>
    </location>
</feature>
<keyword evidence="3" id="KW-1185">Reference proteome</keyword>
<evidence type="ECO:0000256" key="1">
    <source>
        <dbReference type="SAM" id="SignalP"/>
    </source>
</evidence>
<dbReference type="AlphaFoldDB" id="A0A9P1N262"/>
<keyword evidence="1" id="KW-0732">Signal</keyword>
<gene>
    <name evidence="2" type="ORF">CAMP_LOCUS7713</name>
</gene>
<feature type="signal peptide" evidence="1">
    <location>
        <begin position="1"/>
        <end position="18"/>
    </location>
</feature>
<dbReference type="Proteomes" id="UP001152747">
    <property type="component" value="Unassembled WGS sequence"/>
</dbReference>
<evidence type="ECO:0000313" key="2">
    <source>
        <dbReference type="EMBL" id="CAI5445076.1"/>
    </source>
</evidence>
<dbReference type="EMBL" id="CANHGI010000003">
    <property type="protein sequence ID" value="CAI5445076.1"/>
    <property type="molecule type" value="Genomic_DNA"/>
</dbReference>
<evidence type="ECO:0000313" key="3">
    <source>
        <dbReference type="Proteomes" id="UP001152747"/>
    </source>
</evidence>